<dbReference type="InterPro" id="IPR006994">
    <property type="entry name" value="TCF25/Rqc1"/>
</dbReference>
<dbReference type="SUPFAM" id="SSF48452">
    <property type="entry name" value="TPR-like"/>
    <property type="match status" value="1"/>
</dbReference>
<dbReference type="Pfam" id="PF04910">
    <property type="entry name" value="Tcf25"/>
    <property type="match status" value="1"/>
</dbReference>
<reference evidence="1 2" key="1">
    <citation type="submission" date="2018-06" db="EMBL/GenBank/DDBJ databases">
        <authorList>
            <consortium name="Pathogen Informatics"/>
            <person name="Doyle S."/>
        </authorList>
    </citation>
    <scope>NUCLEOTIDE SEQUENCE [LARGE SCALE GENOMIC DNA]</scope>
    <source>
        <strain evidence="1 2">NCTC13337</strain>
    </source>
</reference>
<name>A0A380MRZ9_9GAMM</name>
<organism evidence="1 2">
    <name type="scientific">Suttonella ornithocola</name>
    <dbReference type="NCBI Taxonomy" id="279832"/>
    <lineage>
        <taxon>Bacteria</taxon>
        <taxon>Pseudomonadati</taxon>
        <taxon>Pseudomonadota</taxon>
        <taxon>Gammaproteobacteria</taxon>
        <taxon>Cardiobacteriales</taxon>
        <taxon>Cardiobacteriaceae</taxon>
        <taxon>Suttonella</taxon>
    </lineage>
</organism>
<sequence>MIKVHTHSNTFWEFQTSIKNLALAQKYQIALDLFNHERFPEAIEYLSNLILHFPPHPEVLTLLSDACDQEDDLPMAYLAAALAHQLYQAALPKDFIPGKHFLPWGYPGNQAFLHNCRHLADLYDETGNQKGCREICEWTLKIDPADELGLRTLLPKVYMEEKNIIAMHRLYRQYPEDYVPEILFGALYLAIVNSDTNTASRLWREAELEFPLVITELLKTHHEAPPDYDPDIAYYSDTEEMAWSYWVFYGGLWQEHPKVVNYLEEKRKCL</sequence>
<dbReference type="EMBL" id="UHIC01000001">
    <property type="protein sequence ID" value="SUO94816.1"/>
    <property type="molecule type" value="Genomic_DNA"/>
</dbReference>
<dbReference type="AlphaFoldDB" id="A0A380MRZ9"/>
<keyword evidence="2" id="KW-1185">Reference proteome</keyword>
<dbReference type="Proteomes" id="UP000254601">
    <property type="component" value="Unassembled WGS sequence"/>
</dbReference>
<dbReference type="InterPro" id="IPR011990">
    <property type="entry name" value="TPR-like_helical_dom_sf"/>
</dbReference>
<evidence type="ECO:0000313" key="1">
    <source>
        <dbReference type="EMBL" id="SUO94816.1"/>
    </source>
</evidence>
<evidence type="ECO:0000313" key="2">
    <source>
        <dbReference type="Proteomes" id="UP000254601"/>
    </source>
</evidence>
<dbReference type="RefSeq" id="WP_072576463.1">
    <property type="nucleotide sequence ID" value="NZ_LWHB01000074.1"/>
</dbReference>
<protein>
    <submittedName>
        <fullName evidence="1">Protein of uncharacterized function, DUF654</fullName>
    </submittedName>
</protein>
<dbReference type="OrthoDB" id="6399948at2"/>
<gene>
    <name evidence="1" type="ORF">NCTC13337_00946</name>
</gene>
<proteinExistence type="predicted"/>
<accession>A0A380MRZ9</accession>
<dbReference type="Gene3D" id="1.25.40.10">
    <property type="entry name" value="Tetratricopeptide repeat domain"/>
    <property type="match status" value="1"/>
</dbReference>